<dbReference type="EMBL" id="CP011307">
    <property type="protein sequence ID" value="ALP94195.1"/>
    <property type="molecule type" value="Genomic_DNA"/>
</dbReference>
<reference evidence="4" key="2">
    <citation type="submission" date="2015-04" db="EMBL/GenBank/DDBJ databases">
        <title>A butyrogenic pathway from the amino acid lysine in a human gut commensal.</title>
        <authorList>
            <person name="de Vos W.M."/>
            <person name="Bui N.T.P."/>
            <person name="Plugge C.M."/>
            <person name="Ritari J."/>
        </authorList>
    </citation>
    <scope>NUCLEOTIDE SEQUENCE [LARGE SCALE GENOMIC DNA]</scope>
    <source>
        <strain evidence="4">AF211</strain>
    </source>
</reference>
<dbReference type="EMBL" id="QEKK01000004">
    <property type="protein sequence ID" value="PVY58705.1"/>
    <property type="molecule type" value="Genomic_DNA"/>
</dbReference>
<keyword evidence="4" id="KW-1185">Reference proteome</keyword>
<reference evidence="2 4" key="1">
    <citation type="journal article" date="2015" name="Nat. Commun.">
        <title>Production of butyrate from lysine and the Amadori product fructoselysine by a human gut commensal.</title>
        <authorList>
            <person name="Bui T.P."/>
            <person name="Ritari J."/>
            <person name="Boeren S."/>
            <person name="de Waard P."/>
            <person name="Plugge C.M."/>
            <person name="de Vos W.M."/>
        </authorList>
    </citation>
    <scope>NUCLEOTIDE SEQUENCE [LARGE SCALE GENOMIC DNA]</scope>
    <source>
        <strain evidence="2 4">AF211</strain>
    </source>
</reference>
<organism evidence="2 4">
    <name type="scientific">Intestinimonas butyriciproducens</name>
    <dbReference type="NCBI Taxonomy" id="1297617"/>
    <lineage>
        <taxon>Bacteria</taxon>
        <taxon>Bacillati</taxon>
        <taxon>Bacillota</taxon>
        <taxon>Clostridia</taxon>
        <taxon>Eubacteriales</taxon>
        <taxon>Intestinimonas</taxon>
    </lineage>
</organism>
<dbReference type="KEGG" id="ibu:IB211_01804"/>
<dbReference type="STRING" id="1297617.IB211_01804"/>
<sequence length="45" mass="4636">MATYIVGGILLVVVALIVYHQWKSRKKGGCSACGGGCDHCSGGCH</sequence>
<protein>
    <submittedName>
        <fullName evidence="3">Attachment p12 family protein</fullName>
    </submittedName>
</protein>
<evidence type="ECO:0000313" key="2">
    <source>
        <dbReference type="EMBL" id="ALP94195.1"/>
    </source>
</evidence>
<dbReference type="AlphaFoldDB" id="A0A0S2W4H6"/>
<dbReference type="Proteomes" id="UP000245778">
    <property type="component" value="Unassembled WGS sequence"/>
</dbReference>
<dbReference type="GeneID" id="93229047"/>
<proteinExistence type="predicted"/>
<gene>
    <name evidence="3" type="ORF">C7373_104304</name>
    <name evidence="2" type="ORF">IB211_01804</name>
</gene>
<keyword evidence="1" id="KW-0472">Membrane</keyword>
<evidence type="ECO:0000313" key="5">
    <source>
        <dbReference type="Proteomes" id="UP000245778"/>
    </source>
</evidence>
<keyword evidence="1" id="KW-0812">Transmembrane</keyword>
<evidence type="ECO:0000256" key="1">
    <source>
        <dbReference type="SAM" id="Phobius"/>
    </source>
</evidence>
<reference evidence="3 5" key="3">
    <citation type="submission" date="2018-04" db="EMBL/GenBank/DDBJ databases">
        <title>Genomic Encyclopedia of Type Strains, Phase IV (KMG-IV): sequencing the most valuable type-strain genomes for metagenomic binning, comparative biology and taxonomic classification.</title>
        <authorList>
            <person name="Goeker M."/>
        </authorList>
    </citation>
    <scope>NUCLEOTIDE SEQUENCE [LARGE SCALE GENOMIC DNA]</scope>
    <source>
        <strain evidence="3 5">DSM 26588</strain>
    </source>
</reference>
<dbReference type="Proteomes" id="UP000064844">
    <property type="component" value="Chromosome"/>
</dbReference>
<evidence type="ECO:0000313" key="4">
    <source>
        <dbReference type="Proteomes" id="UP000064844"/>
    </source>
</evidence>
<accession>A0A0S2W4H6</accession>
<keyword evidence="1" id="KW-1133">Transmembrane helix</keyword>
<name>A0A0S2W4H6_9FIRM</name>
<dbReference type="Pfam" id="PF12669">
    <property type="entry name" value="FeoB_associated"/>
    <property type="match status" value="1"/>
</dbReference>
<dbReference type="RefSeq" id="WP_081959970.1">
    <property type="nucleotide sequence ID" value="NZ_CALICV010000146.1"/>
</dbReference>
<evidence type="ECO:0000313" key="3">
    <source>
        <dbReference type="EMBL" id="PVY58705.1"/>
    </source>
</evidence>
<feature type="transmembrane region" description="Helical" evidence="1">
    <location>
        <begin position="6"/>
        <end position="22"/>
    </location>
</feature>